<gene>
    <name evidence="3" type="ORF">GWP43_02800</name>
</gene>
<keyword evidence="1" id="KW-0812">Transmembrane</keyword>
<organism evidence="3 4">
    <name type="scientific">Treponema vincentii</name>
    <dbReference type="NCBI Taxonomy" id="69710"/>
    <lineage>
        <taxon>Bacteria</taxon>
        <taxon>Pseudomonadati</taxon>
        <taxon>Spirochaetota</taxon>
        <taxon>Spirochaetia</taxon>
        <taxon>Spirochaetales</taxon>
        <taxon>Treponemataceae</taxon>
        <taxon>Treponema</taxon>
    </lineage>
</organism>
<keyword evidence="1" id="KW-0472">Membrane</keyword>
<evidence type="ECO:0000256" key="1">
    <source>
        <dbReference type="SAM" id="Phobius"/>
    </source>
</evidence>
<evidence type="ECO:0000259" key="2">
    <source>
        <dbReference type="Pfam" id="PF04892"/>
    </source>
</evidence>
<feature type="domain" description="VanZ-like" evidence="2">
    <location>
        <begin position="39"/>
        <end position="119"/>
    </location>
</feature>
<evidence type="ECO:0000313" key="4">
    <source>
        <dbReference type="Proteomes" id="UP000464374"/>
    </source>
</evidence>
<dbReference type="EMBL" id="CP048020">
    <property type="protein sequence ID" value="QHX44456.1"/>
    <property type="molecule type" value="Genomic_DNA"/>
</dbReference>
<sequence>MISKRFIDYGMRCMSIGIAVTIFILSAHSKLPIPKTVSFHGLDKLLHACAFGSLAFTFSYWFAADKWLTKPFRYFAVVCLITACYGISDEIHQIFVPGRDASIYDWFADCTGAVLAVFVRLRMVKFCMKT</sequence>
<dbReference type="InterPro" id="IPR006976">
    <property type="entry name" value="VanZ-like"/>
</dbReference>
<dbReference type="Proteomes" id="UP000464374">
    <property type="component" value="Chromosome"/>
</dbReference>
<proteinExistence type="predicted"/>
<dbReference type="PANTHER" id="PTHR28008">
    <property type="entry name" value="DOMAIN PROTEIN, PUTATIVE (AFU_ORTHOLOGUE AFUA_3G10980)-RELATED"/>
    <property type="match status" value="1"/>
</dbReference>
<dbReference type="NCBIfam" id="NF037970">
    <property type="entry name" value="vanZ_1"/>
    <property type="match status" value="1"/>
</dbReference>
<accession>A0A6P1Y3I0</accession>
<name>A0A6P1Y3I0_9SPIR</name>
<dbReference type="AlphaFoldDB" id="A0A6P1Y3I0"/>
<dbReference type="Pfam" id="PF04892">
    <property type="entry name" value="VanZ"/>
    <property type="match status" value="1"/>
</dbReference>
<reference evidence="3 4" key="1">
    <citation type="submission" date="2020-01" db="EMBL/GenBank/DDBJ databases">
        <title>Complete genome sequence of a human oral phylogroup 1 Treponema sp. strain ATCC 700766, originally isolated from periodontitis dental plaque.</title>
        <authorList>
            <person name="Chan Y."/>
            <person name="Huo Y.-B."/>
            <person name="Yu X.-L."/>
            <person name="Zeng H."/>
            <person name="Leung W.-K."/>
            <person name="Watt R.M."/>
        </authorList>
    </citation>
    <scope>NUCLEOTIDE SEQUENCE [LARGE SCALE GENOMIC DNA]</scope>
    <source>
        <strain evidence="3 4">OMZ 804</strain>
    </source>
</reference>
<feature type="transmembrane region" description="Helical" evidence="1">
    <location>
        <begin position="45"/>
        <end position="64"/>
    </location>
</feature>
<protein>
    <submittedName>
        <fullName evidence="3">Antibiotic resistance protein VanZ</fullName>
    </submittedName>
</protein>
<evidence type="ECO:0000313" key="3">
    <source>
        <dbReference type="EMBL" id="QHX44456.1"/>
    </source>
</evidence>
<feature type="transmembrane region" description="Helical" evidence="1">
    <location>
        <begin position="71"/>
        <end position="88"/>
    </location>
</feature>
<keyword evidence="1" id="KW-1133">Transmembrane helix</keyword>
<dbReference type="PANTHER" id="PTHR28008:SF1">
    <property type="entry name" value="DOMAIN PROTEIN, PUTATIVE (AFU_ORTHOLOGUE AFUA_3G10980)-RELATED"/>
    <property type="match status" value="1"/>
</dbReference>
<dbReference type="KEGG" id="trz:GWP43_02800"/>
<feature type="transmembrane region" description="Helical" evidence="1">
    <location>
        <begin position="103"/>
        <end position="121"/>
    </location>
</feature>